<feature type="domain" description="Pop1 N-terminal" evidence="5">
    <location>
        <begin position="143"/>
        <end position="208"/>
    </location>
</feature>
<feature type="compositionally biased region" description="Basic and acidic residues" evidence="4">
    <location>
        <begin position="39"/>
        <end position="50"/>
    </location>
</feature>
<comment type="caution">
    <text evidence="8">The sequence shown here is derived from an EMBL/GenBank/DDBJ whole genome shotgun (WGS) entry which is preliminary data.</text>
</comment>
<evidence type="ECO:0000313" key="8">
    <source>
        <dbReference type="EMBL" id="KAF8478029.1"/>
    </source>
</evidence>
<dbReference type="EMBL" id="WHVB01000012">
    <property type="protein sequence ID" value="KAF8478029.1"/>
    <property type="molecule type" value="Genomic_DNA"/>
</dbReference>
<dbReference type="InterPro" id="IPR039182">
    <property type="entry name" value="Pop1"/>
</dbReference>
<feature type="region of interest" description="Disordered" evidence="4">
    <location>
        <begin position="634"/>
        <end position="656"/>
    </location>
</feature>
<dbReference type="Pfam" id="PF22770">
    <property type="entry name" value="POP1_C"/>
    <property type="match status" value="1"/>
</dbReference>
<keyword evidence="2" id="KW-0819">tRNA processing</keyword>
<feature type="region of interest" description="Disordered" evidence="4">
    <location>
        <begin position="1"/>
        <end position="50"/>
    </location>
</feature>
<name>A0A9P5MT07_9AGAM</name>
<feature type="domain" description="POPLD" evidence="6">
    <location>
        <begin position="536"/>
        <end position="627"/>
    </location>
</feature>
<gene>
    <name evidence="8" type="ORF">DFH94DRAFT_77117</name>
</gene>
<dbReference type="AlphaFoldDB" id="A0A9P5MT07"/>
<feature type="domain" description="POP1 C-terminal" evidence="7">
    <location>
        <begin position="783"/>
        <end position="848"/>
    </location>
</feature>
<dbReference type="PANTHER" id="PTHR22731:SF3">
    <property type="entry name" value="RIBONUCLEASES P_MRP PROTEIN SUBUNIT POP1"/>
    <property type="match status" value="1"/>
</dbReference>
<evidence type="ECO:0000256" key="4">
    <source>
        <dbReference type="SAM" id="MobiDB-lite"/>
    </source>
</evidence>
<dbReference type="Pfam" id="PF08170">
    <property type="entry name" value="POPLD"/>
    <property type="match status" value="1"/>
</dbReference>
<dbReference type="GO" id="GO:0001682">
    <property type="term" value="P:tRNA 5'-leader removal"/>
    <property type="evidence" value="ECO:0007669"/>
    <property type="project" value="InterPro"/>
</dbReference>
<evidence type="ECO:0000259" key="7">
    <source>
        <dbReference type="Pfam" id="PF22770"/>
    </source>
</evidence>
<sequence>MSPKRASPPDNSSRQNKKRKISAARTISVQRLESGIPDRPSKSNGRDALPDSIDVEKFVESRSFEITAMQKAMKDAKSGSTHRAWQELPRHLRRRAASHRVRRVPLRLRNKSRAEMDSMRRKILGRSLPKRGKDRRELRSDVFSRRQRDKKWLETHLWHAKRMRMENMWGYRLAIQPTEKSFRPSHRASVHGSILHDASYYGLIELKGAQLVLCRVLEVCCNPVGAGPTSKRFLSGVRGLETTIYEAGLYPFGYIGPVFIIWRAIITASHSPQPAEDSPTTSNTTSKRKRKKAKKNCQSQPESPDEETRTIWIRCHPTIFSAVLSTLKSAVSLSLDALKRSPGHSENSYSVEVIDLRESINVFEITGPKSSQVVHGALTPTIANHTGEFKKFWSSLSNLQSTGSVPSNMIIGFTVLDPRLNFPPKNAKVRLAKEELPTICKPWECFPSTSLACSDIWDKSTRDLLEVPRFKKKDLDARRAQNPVPGTSLKPTAPDNRIPVLLIQRSVKPTSSVSSSASLPVESFQRTTSADPNLHGWTLIVPKGWGMPFLTSLIYTGTRVGGQRERAHQAFEAGAAYFPRDFPTNMAYEEFAAARAIADEERWKKKPPAKRVNWAKMSTLNPWTSTWRVALGLDSTDKGTDDGSDTDMVSTQRDDHLPASDSAIRPWLLHGPSARAIVENIARLLAPAPGLLSEINALRRKRELPPLDESTVNADGLLQGALVHVRVTLCGRGTPDDMAFIYALEDREARAWVKAHGPRGPAGYEVGEEPPDASELSEIPPSDGAVIGFVTSGNFSLSRGKGYAIGAISLVNFLETREQAHRLGRANDWLVKVRNRDGTICRAARIDYLE</sequence>
<keyword evidence="3" id="KW-0539">Nucleus</keyword>
<reference evidence="8" key="1">
    <citation type="submission" date="2019-10" db="EMBL/GenBank/DDBJ databases">
        <authorList>
            <consortium name="DOE Joint Genome Institute"/>
            <person name="Kuo A."/>
            <person name="Miyauchi S."/>
            <person name="Kiss E."/>
            <person name="Drula E."/>
            <person name="Kohler A."/>
            <person name="Sanchez-Garcia M."/>
            <person name="Andreopoulos B."/>
            <person name="Barry K.W."/>
            <person name="Bonito G."/>
            <person name="Buee M."/>
            <person name="Carver A."/>
            <person name="Chen C."/>
            <person name="Cichocki N."/>
            <person name="Clum A."/>
            <person name="Culley D."/>
            <person name="Crous P.W."/>
            <person name="Fauchery L."/>
            <person name="Girlanda M."/>
            <person name="Hayes R."/>
            <person name="Keri Z."/>
            <person name="LaButti K."/>
            <person name="Lipzen A."/>
            <person name="Lombard V."/>
            <person name="Magnuson J."/>
            <person name="Maillard F."/>
            <person name="Morin E."/>
            <person name="Murat C."/>
            <person name="Nolan M."/>
            <person name="Ohm R."/>
            <person name="Pangilinan J."/>
            <person name="Pereira M."/>
            <person name="Perotto S."/>
            <person name="Peter M."/>
            <person name="Riley R."/>
            <person name="Sitrit Y."/>
            <person name="Stielow B."/>
            <person name="Szollosi G."/>
            <person name="Zifcakova L."/>
            <person name="Stursova M."/>
            <person name="Spatafora J.W."/>
            <person name="Tedersoo L."/>
            <person name="Vaario L.-M."/>
            <person name="Yamada A."/>
            <person name="Yan M."/>
            <person name="Wang P."/>
            <person name="Xu J."/>
            <person name="Bruns T."/>
            <person name="Baldrian P."/>
            <person name="Vilgalys R."/>
            <person name="Henrissat B."/>
            <person name="Grigoriev I.V."/>
            <person name="Hibbett D."/>
            <person name="Nagy L.G."/>
            <person name="Martin F.M."/>
        </authorList>
    </citation>
    <scope>NUCLEOTIDE SEQUENCE</scope>
    <source>
        <strain evidence="8">Prilba</strain>
    </source>
</reference>
<protein>
    <submittedName>
        <fullName evidence="8">POP1-domain-containing protein</fullName>
    </submittedName>
</protein>
<feature type="domain" description="Pop1 N-terminal" evidence="5">
    <location>
        <begin position="58"/>
        <end position="128"/>
    </location>
</feature>
<dbReference type="Pfam" id="PF06978">
    <property type="entry name" value="POP1_N"/>
    <property type="match status" value="2"/>
</dbReference>
<dbReference type="InterPro" id="IPR055079">
    <property type="entry name" value="POP1_C"/>
</dbReference>
<dbReference type="GO" id="GO:0005655">
    <property type="term" value="C:nucleolar ribonuclease P complex"/>
    <property type="evidence" value="ECO:0007669"/>
    <property type="project" value="InterPro"/>
</dbReference>
<evidence type="ECO:0000256" key="2">
    <source>
        <dbReference type="ARBA" id="ARBA00022694"/>
    </source>
</evidence>
<dbReference type="InterPro" id="IPR012590">
    <property type="entry name" value="POPLD_dom"/>
</dbReference>
<organism evidence="8 9">
    <name type="scientific">Russula ochroleuca</name>
    <dbReference type="NCBI Taxonomy" id="152965"/>
    <lineage>
        <taxon>Eukaryota</taxon>
        <taxon>Fungi</taxon>
        <taxon>Dikarya</taxon>
        <taxon>Basidiomycota</taxon>
        <taxon>Agaricomycotina</taxon>
        <taxon>Agaricomycetes</taxon>
        <taxon>Russulales</taxon>
        <taxon>Russulaceae</taxon>
        <taxon>Russula</taxon>
    </lineage>
</organism>
<feature type="compositionally biased region" description="Basic residues" evidence="4">
    <location>
        <begin position="286"/>
        <end position="295"/>
    </location>
</feature>
<proteinExistence type="predicted"/>
<accession>A0A9P5MT07</accession>
<dbReference type="OrthoDB" id="442863at2759"/>
<dbReference type="InterPro" id="IPR009723">
    <property type="entry name" value="Pop1_N"/>
</dbReference>
<evidence type="ECO:0000259" key="6">
    <source>
        <dbReference type="Pfam" id="PF08170"/>
    </source>
</evidence>
<reference evidence="8" key="2">
    <citation type="journal article" date="2020" name="Nat. Commun.">
        <title>Large-scale genome sequencing of mycorrhizal fungi provides insights into the early evolution of symbiotic traits.</title>
        <authorList>
            <person name="Miyauchi S."/>
            <person name="Kiss E."/>
            <person name="Kuo A."/>
            <person name="Drula E."/>
            <person name="Kohler A."/>
            <person name="Sanchez-Garcia M."/>
            <person name="Morin E."/>
            <person name="Andreopoulos B."/>
            <person name="Barry K.W."/>
            <person name="Bonito G."/>
            <person name="Buee M."/>
            <person name="Carver A."/>
            <person name="Chen C."/>
            <person name="Cichocki N."/>
            <person name="Clum A."/>
            <person name="Culley D."/>
            <person name="Crous P.W."/>
            <person name="Fauchery L."/>
            <person name="Girlanda M."/>
            <person name="Hayes R.D."/>
            <person name="Keri Z."/>
            <person name="LaButti K."/>
            <person name="Lipzen A."/>
            <person name="Lombard V."/>
            <person name="Magnuson J."/>
            <person name="Maillard F."/>
            <person name="Murat C."/>
            <person name="Nolan M."/>
            <person name="Ohm R.A."/>
            <person name="Pangilinan J."/>
            <person name="Pereira M.F."/>
            <person name="Perotto S."/>
            <person name="Peter M."/>
            <person name="Pfister S."/>
            <person name="Riley R."/>
            <person name="Sitrit Y."/>
            <person name="Stielow J.B."/>
            <person name="Szollosi G."/>
            <person name="Zifcakova L."/>
            <person name="Stursova M."/>
            <person name="Spatafora J.W."/>
            <person name="Tedersoo L."/>
            <person name="Vaario L.M."/>
            <person name="Yamada A."/>
            <person name="Yan M."/>
            <person name="Wang P."/>
            <person name="Xu J."/>
            <person name="Bruns T."/>
            <person name="Baldrian P."/>
            <person name="Vilgalys R."/>
            <person name="Dunand C."/>
            <person name="Henrissat B."/>
            <person name="Grigoriev I.V."/>
            <person name="Hibbett D."/>
            <person name="Nagy L.G."/>
            <person name="Martin F.M."/>
        </authorList>
    </citation>
    <scope>NUCLEOTIDE SEQUENCE</scope>
    <source>
        <strain evidence="8">Prilba</strain>
    </source>
</reference>
<dbReference type="PANTHER" id="PTHR22731">
    <property type="entry name" value="RIBONUCLEASES P/MRP PROTEIN SUBUNIT POP1"/>
    <property type="match status" value="1"/>
</dbReference>
<dbReference type="GO" id="GO:0000172">
    <property type="term" value="C:ribonuclease MRP complex"/>
    <property type="evidence" value="ECO:0007669"/>
    <property type="project" value="InterPro"/>
</dbReference>
<comment type="subcellular location">
    <subcellularLocation>
        <location evidence="1">Nucleus</location>
    </subcellularLocation>
</comment>
<evidence type="ECO:0000313" key="9">
    <source>
        <dbReference type="Proteomes" id="UP000759537"/>
    </source>
</evidence>
<evidence type="ECO:0000256" key="3">
    <source>
        <dbReference type="ARBA" id="ARBA00023242"/>
    </source>
</evidence>
<evidence type="ECO:0000259" key="5">
    <source>
        <dbReference type="Pfam" id="PF06978"/>
    </source>
</evidence>
<keyword evidence="9" id="KW-1185">Reference proteome</keyword>
<dbReference type="Proteomes" id="UP000759537">
    <property type="component" value="Unassembled WGS sequence"/>
</dbReference>
<feature type="region of interest" description="Disordered" evidence="4">
    <location>
        <begin position="271"/>
        <end position="308"/>
    </location>
</feature>
<evidence type="ECO:0000256" key="1">
    <source>
        <dbReference type="ARBA" id="ARBA00004123"/>
    </source>
</evidence>